<dbReference type="EMBL" id="CP159289">
    <property type="protein sequence ID" value="XCH23482.1"/>
    <property type="molecule type" value="Genomic_DNA"/>
</dbReference>
<sequence length="237" mass="26836">MTSFKVSRLAAFFLLNIVIALACGFRAPGRWVVLFDGTKLEGWHSYNRQQAVGWFVENGTLTTDGTGGDLVTDKEYGDFELEFEFKIPKGSNSGVLYKVIEQPDIKRTVFSAPEYQIIDDKNYVVKDSTGKNIGLKPVQLTGANYDMNPPLDATAFKPAESWNTGKIAVSKEHVRHFLNGKLVADYQYGDATWKANVAKSKFRDWPYATAHHRGKIALQNHNAKEKVWFRNIRIREN</sequence>
<dbReference type="RefSeq" id="WP_353718806.1">
    <property type="nucleotide sequence ID" value="NZ_CP159289.1"/>
</dbReference>
<evidence type="ECO:0000313" key="2">
    <source>
        <dbReference type="EMBL" id="XCH23482.1"/>
    </source>
</evidence>
<dbReference type="Gene3D" id="2.60.120.560">
    <property type="entry name" value="Exo-inulinase, domain 1"/>
    <property type="match status" value="1"/>
</dbReference>
<dbReference type="PROSITE" id="PS51257">
    <property type="entry name" value="PROKAR_LIPOPROTEIN"/>
    <property type="match status" value="1"/>
</dbReference>
<evidence type="ECO:0000259" key="1">
    <source>
        <dbReference type="Pfam" id="PF06439"/>
    </source>
</evidence>
<dbReference type="InterPro" id="IPR010496">
    <property type="entry name" value="AL/BT2_dom"/>
</dbReference>
<organism evidence="2">
    <name type="scientific">Dyadobacter sp. 676</name>
    <dbReference type="NCBI Taxonomy" id="3088362"/>
    <lineage>
        <taxon>Bacteria</taxon>
        <taxon>Pseudomonadati</taxon>
        <taxon>Bacteroidota</taxon>
        <taxon>Cytophagia</taxon>
        <taxon>Cytophagales</taxon>
        <taxon>Spirosomataceae</taxon>
        <taxon>Dyadobacter</taxon>
    </lineage>
</organism>
<reference evidence="2" key="1">
    <citation type="submission" date="2024-06" db="EMBL/GenBank/DDBJ databases">
        <title>Sequencing and assembly of the genome of Dyadobacter sp. strain 676, a symbiont of Cyamopsis tetragonoloba.</title>
        <authorList>
            <person name="Guro P."/>
            <person name="Sazanova A."/>
            <person name="Kuznetsova I."/>
            <person name="Belimov A."/>
            <person name="Safronova V."/>
        </authorList>
    </citation>
    <scope>NUCLEOTIDE SEQUENCE</scope>
    <source>
        <strain evidence="2">676</strain>
    </source>
</reference>
<proteinExistence type="predicted"/>
<feature type="domain" description="3-keto-alpha-glucoside-1,2-lyase/3-keto-2-hydroxy-glucal hydratase" evidence="1">
    <location>
        <begin position="31"/>
        <end position="235"/>
    </location>
</feature>
<dbReference type="AlphaFoldDB" id="A0AAU8FJ60"/>
<dbReference type="Pfam" id="PF06439">
    <property type="entry name" value="3keto-disac_hyd"/>
    <property type="match status" value="1"/>
</dbReference>
<name>A0AAU8FJ60_9BACT</name>
<gene>
    <name evidence="2" type="ORF">ABV298_24725</name>
</gene>
<accession>A0AAU8FJ60</accession>
<dbReference type="GO" id="GO:0016787">
    <property type="term" value="F:hydrolase activity"/>
    <property type="evidence" value="ECO:0007669"/>
    <property type="project" value="InterPro"/>
</dbReference>
<protein>
    <submittedName>
        <fullName evidence="2">DUF1080 domain-containing protein</fullName>
    </submittedName>
</protein>